<keyword evidence="5" id="KW-1185">Reference proteome</keyword>
<dbReference type="PANTHER" id="PTHR24147:SF62">
    <property type="entry name" value="ANKYRIN REPEAT DOMAIN-CONTAINING PROTEIN 7"/>
    <property type="match status" value="1"/>
</dbReference>
<proteinExistence type="predicted"/>
<dbReference type="Pfam" id="PF14915">
    <property type="entry name" value="CCDC144C"/>
    <property type="match status" value="1"/>
</dbReference>
<keyword evidence="1 2" id="KW-0175">Coiled coil</keyword>
<dbReference type="PANTHER" id="PTHR24147">
    <property type="entry name" value="ANKYRIN REPEAT DOMAIN 36-RELATED"/>
    <property type="match status" value="1"/>
</dbReference>
<dbReference type="InterPro" id="IPR039497">
    <property type="entry name" value="CC144C-like_CC_dom"/>
</dbReference>
<reference evidence="4" key="3">
    <citation type="submission" date="2025-09" db="UniProtKB">
        <authorList>
            <consortium name="Ensembl"/>
        </authorList>
    </citation>
    <scope>IDENTIFICATION</scope>
</reference>
<evidence type="ECO:0000313" key="5">
    <source>
        <dbReference type="Proteomes" id="UP000016666"/>
    </source>
</evidence>
<dbReference type="InterPro" id="IPR050657">
    <property type="entry name" value="Ankyrin_repeat_domain"/>
</dbReference>
<organism evidence="4 5">
    <name type="scientific">Anas platyrhynchos platyrhynchos</name>
    <name type="common">Northern mallard</name>
    <dbReference type="NCBI Taxonomy" id="8840"/>
    <lineage>
        <taxon>Eukaryota</taxon>
        <taxon>Metazoa</taxon>
        <taxon>Chordata</taxon>
        <taxon>Craniata</taxon>
        <taxon>Vertebrata</taxon>
        <taxon>Euteleostomi</taxon>
        <taxon>Archelosauria</taxon>
        <taxon>Archosauria</taxon>
        <taxon>Dinosauria</taxon>
        <taxon>Saurischia</taxon>
        <taxon>Theropoda</taxon>
        <taxon>Coelurosauria</taxon>
        <taxon>Aves</taxon>
        <taxon>Neognathae</taxon>
        <taxon>Galloanserae</taxon>
        <taxon>Anseriformes</taxon>
        <taxon>Anatidae</taxon>
        <taxon>Anatinae</taxon>
        <taxon>Anas</taxon>
    </lineage>
</organism>
<feature type="domain" description="CCDC144C-like coiled-coil" evidence="3">
    <location>
        <begin position="82"/>
        <end position="226"/>
    </location>
</feature>
<evidence type="ECO:0000313" key="4">
    <source>
        <dbReference type="Ensembl" id="ENSAPLP00000032786.1"/>
    </source>
</evidence>
<reference evidence="5" key="1">
    <citation type="submission" date="2017-10" db="EMBL/GenBank/DDBJ databases">
        <title>A new Pekin duck reference genome.</title>
        <authorList>
            <person name="Hou Z.-C."/>
            <person name="Zhou Z.-K."/>
            <person name="Zhu F."/>
            <person name="Hou S.-S."/>
        </authorList>
    </citation>
    <scope>NUCLEOTIDE SEQUENCE [LARGE SCALE GENOMIC DNA]</scope>
</reference>
<dbReference type="STRING" id="8840.ENSAPLP00000032786"/>
<name>A0A493U3U0_ANAPP</name>
<dbReference type="AlphaFoldDB" id="A0A493U3U0"/>
<dbReference type="Ensembl" id="ENSAPLT00000029654.1">
    <property type="protein sequence ID" value="ENSAPLP00000032786.1"/>
    <property type="gene ID" value="ENSAPLG00000027801.1"/>
</dbReference>
<reference evidence="4" key="2">
    <citation type="submission" date="2025-08" db="UniProtKB">
        <authorList>
            <consortium name="Ensembl"/>
        </authorList>
    </citation>
    <scope>IDENTIFICATION</scope>
</reference>
<accession>A0A493U3U0</accession>
<sequence length="240" mass="27633">MRGSSFGHEARVNAERLQTHSPLCEEKMATTSPACWHFKVSARCHQAPDDVIKSSFCQCLFLDFEQDTERTVETKSDLLAFSPSLRHQTSKSAAEQMFQRERELCLQEKLYRDISEMQESNKSLSQQLSKAERKASRLEKEVEQLKELLQEKTLFLQSAERTIEDVRKQAKKCHALCPQKAQLKKEAAEKEVLQEQLSQLQKTNLSLCQQLEGMRNKAIQETVSNVLKCKTDKVGKKKKK</sequence>
<evidence type="ECO:0000256" key="2">
    <source>
        <dbReference type="SAM" id="Coils"/>
    </source>
</evidence>
<feature type="coiled-coil region" evidence="2">
    <location>
        <begin position="107"/>
        <end position="217"/>
    </location>
</feature>
<evidence type="ECO:0000259" key="3">
    <source>
        <dbReference type="Pfam" id="PF14915"/>
    </source>
</evidence>
<dbReference type="Proteomes" id="UP000016666">
    <property type="component" value="Unassembled WGS sequence"/>
</dbReference>
<evidence type="ECO:0000256" key="1">
    <source>
        <dbReference type="ARBA" id="ARBA00023054"/>
    </source>
</evidence>
<protein>
    <recommendedName>
        <fullName evidence="3">CCDC144C-like coiled-coil domain-containing protein</fullName>
    </recommendedName>
</protein>